<dbReference type="PANTHER" id="PTHR48079">
    <property type="entry name" value="PROTEIN YEEZ"/>
    <property type="match status" value="1"/>
</dbReference>
<dbReference type="InterPro" id="IPR001509">
    <property type="entry name" value="Epimerase_deHydtase"/>
</dbReference>
<evidence type="ECO:0000313" key="4">
    <source>
        <dbReference type="Proteomes" id="UP000538929"/>
    </source>
</evidence>
<dbReference type="SUPFAM" id="SSF51735">
    <property type="entry name" value="NAD(P)-binding Rossmann-fold domains"/>
    <property type="match status" value="1"/>
</dbReference>
<dbReference type="InterPro" id="IPR036291">
    <property type="entry name" value="NAD(P)-bd_dom_sf"/>
</dbReference>
<feature type="region of interest" description="Disordered" evidence="1">
    <location>
        <begin position="120"/>
        <end position="147"/>
    </location>
</feature>
<dbReference type="PANTHER" id="PTHR48079:SF6">
    <property type="entry name" value="NAD(P)-BINDING DOMAIN-CONTAINING PROTEIN-RELATED"/>
    <property type="match status" value="1"/>
</dbReference>
<dbReference type="EMBL" id="VKHT01000598">
    <property type="protein sequence ID" value="MBB0245763.1"/>
    <property type="molecule type" value="Genomic_DNA"/>
</dbReference>
<evidence type="ECO:0000256" key="1">
    <source>
        <dbReference type="SAM" id="MobiDB-lite"/>
    </source>
</evidence>
<proteinExistence type="predicted"/>
<dbReference type="Gene3D" id="3.40.50.720">
    <property type="entry name" value="NAD(P)-binding Rossmann-like Domain"/>
    <property type="match status" value="1"/>
</dbReference>
<feature type="compositionally biased region" description="Basic and acidic residues" evidence="1">
    <location>
        <begin position="132"/>
        <end position="141"/>
    </location>
</feature>
<accession>A0A7W3TF95</accession>
<dbReference type="GO" id="GO:0005737">
    <property type="term" value="C:cytoplasm"/>
    <property type="evidence" value="ECO:0007669"/>
    <property type="project" value="TreeGrafter"/>
</dbReference>
<evidence type="ECO:0000259" key="2">
    <source>
        <dbReference type="Pfam" id="PF01370"/>
    </source>
</evidence>
<feature type="region of interest" description="Disordered" evidence="1">
    <location>
        <begin position="331"/>
        <end position="360"/>
    </location>
</feature>
<dbReference type="Pfam" id="PF01370">
    <property type="entry name" value="Epimerase"/>
    <property type="match status" value="1"/>
</dbReference>
<organism evidence="3 4">
    <name type="scientific">Streptomyces alkaliphilus</name>
    <dbReference type="NCBI Taxonomy" id="1472722"/>
    <lineage>
        <taxon>Bacteria</taxon>
        <taxon>Bacillati</taxon>
        <taxon>Actinomycetota</taxon>
        <taxon>Actinomycetes</taxon>
        <taxon>Kitasatosporales</taxon>
        <taxon>Streptomycetaceae</taxon>
        <taxon>Streptomyces</taxon>
    </lineage>
</organism>
<dbReference type="Proteomes" id="UP000538929">
    <property type="component" value="Unassembled WGS sequence"/>
</dbReference>
<keyword evidence="4" id="KW-1185">Reference proteome</keyword>
<dbReference type="GO" id="GO:0004029">
    <property type="term" value="F:aldehyde dehydrogenase (NAD+) activity"/>
    <property type="evidence" value="ECO:0007669"/>
    <property type="project" value="TreeGrafter"/>
</dbReference>
<reference evidence="4" key="1">
    <citation type="submission" date="2019-10" db="EMBL/GenBank/DDBJ databases">
        <title>Streptomyces sp. nov., a novel actinobacterium isolated from alkaline environment.</title>
        <authorList>
            <person name="Golinska P."/>
        </authorList>
    </citation>
    <scope>NUCLEOTIDE SEQUENCE [LARGE SCALE GENOMIC DNA]</scope>
    <source>
        <strain evidence="4">DSM 42118</strain>
    </source>
</reference>
<dbReference type="AlphaFoldDB" id="A0A7W3TF95"/>
<name>A0A7W3TF95_9ACTN</name>
<sequence length="360" mass="39081">MRVAVIGATGNVGTSLLRALAADPAVAAVRGLARRVPDHAPDKTSWWPVDLGDPHPAAENALREALRGMDAVVHLGWLLQPARDPMITWRTNVGGTERVLRAVARVGVPAVLCASSVAAYTSGPPPSRRRERPVVREDASTHGRPTAAYSREKAYQERLLDIFERDHPEVRVVRMRPAFLLKRESASQQRRLFLGPFVPGGLLRPGLPPLLPNIPGLRLQVLHTDDAAEAWRLALHRPVRGAFNLATDPVLDTRDLANLLDTTPRTVPLAVLRVALTAAWTARLTPASPALFDTMVRLPVMDCSRAREELGWTPRRDARQTVAALLAGLRDAAGGPTPPLRSRLPGGRAEELAKGPGRVP</sequence>
<feature type="domain" description="NAD-dependent epimerase/dehydratase" evidence="2">
    <location>
        <begin position="3"/>
        <end position="183"/>
    </location>
</feature>
<protein>
    <submittedName>
        <fullName evidence="3">NAD-dependent epimerase/dehydratase family protein</fullName>
    </submittedName>
</protein>
<comment type="caution">
    <text evidence="3">The sequence shown here is derived from an EMBL/GenBank/DDBJ whole genome shotgun (WGS) entry which is preliminary data.</text>
</comment>
<evidence type="ECO:0000313" key="3">
    <source>
        <dbReference type="EMBL" id="MBB0245763.1"/>
    </source>
</evidence>
<gene>
    <name evidence="3" type="ORF">FNQ90_17040</name>
</gene>
<dbReference type="InterPro" id="IPR051783">
    <property type="entry name" value="NAD(P)-dependent_oxidoreduct"/>
</dbReference>